<dbReference type="RefSeq" id="WP_198747773.1">
    <property type="nucleotide sequence ID" value="NZ_JAEHTE010000023.1"/>
</dbReference>
<evidence type="ECO:0000256" key="2">
    <source>
        <dbReference type="SAM" id="MobiDB-lite"/>
    </source>
</evidence>
<proteinExistence type="predicted"/>
<evidence type="ECO:0000313" key="3">
    <source>
        <dbReference type="EMBL" id="MBI6885846.1"/>
    </source>
</evidence>
<evidence type="ECO:0000256" key="1">
    <source>
        <dbReference type="SAM" id="Coils"/>
    </source>
</evidence>
<organism evidence="3 4">
    <name type="scientific">Pseudomonas putida</name>
    <name type="common">Arthrobacter siderocapsulatus</name>
    <dbReference type="NCBI Taxonomy" id="303"/>
    <lineage>
        <taxon>Bacteria</taxon>
        <taxon>Pseudomonadati</taxon>
        <taxon>Pseudomonadota</taxon>
        <taxon>Gammaproteobacteria</taxon>
        <taxon>Pseudomonadales</taxon>
        <taxon>Pseudomonadaceae</taxon>
        <taxon>Pseudomonas</taxon>
    </lineage>
</organism>
<feature type="region of interest" description="Disordered" evidence="2">
    <location>
        <begin position="402"/>
        <end position="474"/>
    </location>
</feature>
<sequence>MSKTTGKDIYNDLSSQVEDYSGNARKASRRLESIQSEIADLKRSQAQQIAIIGSEHLAGVMAGRVQAVKPEIQQIFVEREKLIEAAERDYRSAVATANGLAFDVSTAMQKVAQEEGLLKSALANNDELRKAAKTKDDAELAYNFAQRAADAAMVESRQKLEGYRVSRSFNYLLDRGFGTRRYQSGYVFTWLDGWLARRINFVEAKQNFETLTHMPDASRERAAELMSAQTVAIMHYNGLVSLIEKRSGVAAAKSALKAAQSQKDRTDEVVERTKRTRDAFSAKRDNHYADMKSRVTKALEAMSSEQMRILVLATRGNEDDVALAKLVADKSTIVQLGIDEQVAQAEYDRLSVQSRRAKDALEYFERQDYDGKRRVYDRSFDAEALLAGYVLGHIDQSRMDSMIRSSSRVEPEPQPEPVRQTTTSSYSSSDDDDSYSSSRQKSDDAFGGASPAWQSGDDSFGGGSQTKWKSDDGF</sequence>
<evidence type="ECO:0000313" key="4">
    <source>
        <dbReference type="Proteomes" id="UP000637061"/>
    </source>
</evidence>
<dbReference type="AlphaFoldDB" id="A0A8I1JKP8"/>
<name>A0A8I1JKP8_PSEPU</name>
<protein>
    <submittedName>
        <fullName evidence="3">Uncharacterized protein</fullName>
    </submittedName>
</protein>
<gene>
    <name evidence="3" type="ORF">JEU22_18215</name>
</gene>
<reference evidence="3" key="1">
    <citation type="submission" date="2020-12" db="EMBL/GenBank/DDBJ databases">
        <title>Enhanced detection system for hospital associated transmission using whole genome sequencing surveillance.</title>
        <authorList>
            <person name="Harrison L.H."/>
            <person name="Van Tyne D."/>
            <person name="Marsh J.W."/>
            <person name="Griffith M.P."/>
            <person name="Snyder D.J."/>
            <person name="Cooper V.S."/>
            <person name="Mustapha M."/>
        </authorList>
    </citation>
    <scope>NUCLEOTIDE SEQUENCE</scope>
    <source>
        <strain evidence="3">PSB00042</strain>
    </source>
</reference>
<feature type="coiled-coil region" evidence="1">
    <location>
        <begin position="10"/>
        <end position="44"/>
    </location>
</feature>
<comment type="caution">
    <text evidence="3">The sequence shown here is derived from an EMBL/GenBank/DDBJ whole genome shotgun (WGS) entry which is preliminary data.</text>
</comment>
<keyword evidence="1" id="KW-0175">Coiled coil</keyword>
<dbReference type="EMBL" id="JAEHTE010000023">
    <property type="protein sequence ID" value="MBI6885846.1"/>
    <property type="molecule type" value="Genomic_DNA"/>
</dbReference>
<accession>A0A8I1JKP8</accession>
<feature type="compositionally biased region" description="Low complexity" evidence="2">
    <location>
        <begin position="417"/>
        <end position="428"/>
    </location>
</feature>
<dbReference type="Proteomes" id="UP000637061">
    <property type="component" value="Unassembled WGS sequence"/>
</dbReference>